<keyword evidence="1" id="KW-0812">Transmembrane</keyword>
<dbReference type="EMBL" id="PJCQ01000003">
    <property type="protein sequence ID" value="PLV20333.1"/>
    <property type="molecule type" value="Genomic_DNA"/>
</dbReference>
<evidence type="ECO:0000313" key="2">
    <source>
        <dbReference type="EMBL" id="PLV20333.1"/>
    </source>
</evidence>
<keyword evidence="1" id="KW-1133">Transmembrane helix</keyword>
<protein>
    <submittedName>
        <fullName evidence="2">Type III effector 1</fullName>
    </submittedName>
</protein>
<keyword evidence="4" id="KW-1185">Reference proteome</keyword>
<accession>A0AAX0W1H8</accession>
<organism evidence="2 5">
    <name type="scientific">Pseudomonas guariconensis</name>
    <dbReference type="NCBI Taxonomy" id="1288410"/>
    <lineage>
        <taxon>Bacteria</taxon>
        <taxon>Pseudomonadati</taxon>
        <taxon>Pseudomonadota</taxon>
        <taxon>Gammaproteobacteria</taxon>
        <taxon>Pseudomonadales</taxon>
        <taxon>Pseudomonadaceae</taxon>
        <taxon>Pseudomonas</taxon>
    </lineage>
</organism>
<evidence type="ECO:0000313" key="4">
    <source>
        <dbReference type="Proteomes" id="UP000234839"/>
    </source>
</evidence>
<reference evidence="4 5" key="1">
    <citation type="submission" date="2017-12" db="EMBL/GenBank/DDBJ databases">
        <title>Detection of the carbapenemase gene blaVIM-5 in members of the Pseudomonas putida group isolated from polluted Nigerian wetlands.</title>
        <authorList>
            <person name="Adelowo O."/>
            <person name="Vollmers J."/>
            <person name="Maeusezahl I."/>
            <person name="Kaster A.-K."/>
            <person name="Mueller J.A."/>
        </authorList>
    </citation>
    <scope>NUCLEOTIDE SEQUENCE [LARGE SCALE GENOMIC DNA]</scope>
    <source>
        <strain evidence="3 4">MR119</strain>
        <strain evidence="2 5">MR144</strain>
    </source>
</reference>
<dbReference type="Proteomes" id="UP000234878">
    <property type="component" value="Unassembled WGS sequence"/>
</dbReference>
<feature type="transmembrane region" description="Helical" evidence="1">
    <location>
        <begin position="879"/>
        <end position="904"/>
    </location>
</feature>
<evidence type="ECO:0000313" key="5">
    <source>
        <dbReference type="Proteomes" id="UP000234878"/>
    </source>
</evidence>
<proteinExistence type="predicted"/>
<comment type="caution">
    <text evidence="2">The sequence shown here is derived from an EMBL/GenBank/DDBJ whole genome shotgun (WGS) entry which is preliminary data.</text>
</comment>
<feature type="transmembrane region" description="Helical" evidence="1">
    <location>
        <begin position="925"/>
        <end position="944"/>
    </location>
</feature>
<sequence>MSASVSPPVSTTSSPILERLIVWAEHFQRRLNDQSTFFEVAENNLLVELKTHYSDAIDPRLPHDLLDAALQHRIDQRPLVFDAQLHAPYRPDGRVVQEIPETRRDVMVQLVESASTRLLDNYQDYLTRYWQVAPQGLVQRQAYLVRVAERVEAHCQSIKATLESAALLDMSVERLRAQLGEHEHQWHEQLALSSLATEAEREAVDGVTKSHSPHWYKLLDESQRACLEKAWEDWQDAQDQAGRALGDVRSLQRHASRCAQDYLDEHFDAPLLADRITFKRRRRGASLQDGKSLSLTELVAEGALNIDQLYELSDITNTSLLCPPPSAAQIRELAASVDAKATYLPALTKRHEAAEVKQALFDAYDFGLKYSAQRAVYAGHLQDAHHARLSSLRQGNQAEWEVSAIELFDGMVCSDLLVFFRSQEGVLDSLFLYAPAKPDGQEWIELSSLRMLSAEIGGWMKEAAGQDYLLSQLPGEQRDRAVLEIKNIQSLPAAWDLTRDLRSASRGYQACIEEGVRARMTIREHEVQASESPRWYSVLGIEERRVINLLCNEARGAEQAFIEVLKDYESFQDFARRTVGEAIKPYLVKQGITDPVAPESIVFDLSTTLADGTTRSVNLLDVVCYGYDDNSGIDHPKRGVRSLVGQDLSALRSADLAGYARGAYVGEKYIAHVRERFLRAGSVEYANYQQLFGSALLSGMDRDLRVAHGRAEIDLETYEALTRLVTELGRTLRKEKASGSSEQVADHDGIFRLTIEGYVILGCYVFRHIQEGKAQDWLYAPAEPNGRLFSRYSTLGHEMSGVANDYLLARAPLAGRRKVEQRLIALASGSASRDSLRGLQHVITIAAEYEAYIEHALADVDEVTSSHFEVIRTQVAKGLLYALVPLSLVSPPFAALLGAYFVAAPLRSAIIAHTRKDTAHALQQWLLASWGLLGLMIVLPGFSLRAVRSLLDETRHMLAIKQVSSASCRRAPSMRLDKRWAVKGEPANLQEVTEAGIWQGTYRGGASSEAPGVRHFVRHQGRYFQVERDVEHGTLRVIKANRPDSLHREAIVRSADGRWVANSTGLRGGNTVHDLGRITDVRQVAQGTSPDPLRGALQGEAVVGRLSASSADNYLFTLNVQSCVAVSLYNPATKWGAVIHFDHNIRGLIERAIRDVLSRIQSAGAGEVRAVMAGGDWLGGTSIGEPIRSVLRRQGISAQWDHWSYSSCFGKTYGMTLDLGTGVTQVYTTSGDLVAGLYDPILRGARAGAAGISGRAGRVLARVRAEPLYQLRSGQVSDGAGRVYRTSEYENNAIAIHLVVLTTQ</sequence>
<dbReference type="Proteomes" id="UP000234839">
    <property type="component" value="Unassembled WGS sequence"/>
</dbReference>
<evidence type="ECO:0000313" key="3">
    <source>
        <dbReference type="EMBL" id="PLV24727.1"/>
    </source>
</evidence>
<gene>
    <name evidence="2" type="ORF">CXG49_04245</name>
    <name evidence="3" type="ORF">CXG53_08830</name>
</gene>
<evidence type="ECO:0000256" key="1">
    <source>
        <dbReference type="SAM" id="Phobius"/>
    </source>
</evidence>
<keyword evidence="1" id="KW-0472">Membrane</keyword>
<name>A0AAX0W1H8_9PSED</name>
<dbReference type="EMBL" id="PJCP01000005">
    <property type="protein sequence ID" value="PLV24727.1"/>
    <property type="molecule type" value="Genomic_DNA"/>
</dbReference>